<reference evidence="1 2" key="1">
    <citation type="journal article" date="2018" name="Sci. Rep.">
        <title>Genomic signatures of local adaptation to the degree of environmental predictability in rotifers.</title>
        <authorList>
            <person name="Franch-Gras L."/>
            <person name="Hahn C."/>
            <person name="Garcia-Roger E.M."/>
            <person name="Carmona M.J."/>
            <person name="Serra M."/>
            <person name="Gomez A."/>
        </authorList>
    </citation>
    <scope>NUCLEOTIDE SEQUENCE [LARGE SCALE GENOMIC DNA]</scope>
    <source>
        <strain evidence="1">HYR1</strain>
    </source>
</reference>
<gene>
    <name evidence="1" type="ORF">BpHYR1_053814</name>
</gene>
<evidence type="ECO:0000313" key="2">
    <source>
        <dbReference type="Proteomes" id="UP000276133"/>
    </source>
</evidence>
<dbReference type="AlphaFoldDB" id="A0A3M7QDA9"/>
<organism evidence="1 2">
    <name type="scientific">Brachionus plicatilis</name>
    <name type="common">Marine rotifer</name>
    <name type="synonym">Brachionus muelleri</name>
    <dbReference type="NCBI Taxonomy" id="10195"/>
    <lineage>
        <taxon>Eukaryota</taxon>
        <taxon>Metazoa</taxon>
        <taxon>Spiralia</taxon>
        <taxon>Gnathifera</taxon>
        <taxon>Rotifera</taxon>
        <taxon>Eurotatoria</taxon>
        <taxon>Monogononta</taxon>
        <taxon>Pseudotrocha</taxon>
        <taxon>Ploima</taxon>
        <taxon>Brachionidae</taxon>
        <taxon>Brachionus</taxon>
    </lineage>
</organism>
<keyword evidence="2" id="KW-1185">Reference proteome</keyword>
<name>A0A3M7QDA9_BRAPC</name>
<dbReference type="Proteomes" id="UP000276133">
    <property type="component" value="Unassembled WGS sequence"/>
</dbReference>
<evidence type="ECO:0000313" key="1">
    <source>
        <dbReference type="EMBL" id="RNA09360.1"/>
    </source>
</evidence>
<sequence length="103" mass="12071">MNGRTALVPLRIVKNRKLNVFLLNSSTLSFPTGKVEEELRKRNEKNKKNLIIKEKTAKYISVDFFAQNFPPNISLTKINLSKNIHFSRKQYFLNFCLCDIDHK</sequence>
<accession>A0A3M7QDA9</accession>
<proteinExistence type="predicted"/>
<dbReference type="EMBL" id="REGN01006475">
    <property type="protein sequence ID" value="RNA09360.1"/>
    <property type="molecule type" value="Genomic_DNA"/>
</dbReference>
<comment type="caution">
    <text evidence="1">The sequence shown here is derived from an EMBL/GenBank/DDBJ whole genome shotgun (WGS) entry which is preliminary data.</text>
</comment>
<protein>
    <submittedName>
        <fullName evidence="1">Uncharacterized protein</fullName>
    </submittedName>
</protein>